<dbReference type="eggNOG" id="COG1456">
    <property type="taxonomic scope" value="Bacteria"/>
</dbReference>
<dbReference type="OrthoDB" id="9793197at2"/>
<evidence type="ECO:0000313" key="2">
    <source>
        <dbReference type="EMBL" id="ADK85404.1"/>
    </source>
</evidence>
<sequence>MARVDDYKMSFDMAAQKLADQDFGQLAQRAGATAEGDGLRLHYYGRPVRVGKSPVSVDHLDDGPEIPLAEKALILHYLVNADGTAPTGQWITYREVESGEFYWSAFVKRAKAPLVSFFGERPKLLDQLAPLVGGEGPGHSGDASAIIRALPNAPIMLVIWEGDDEFPADGNVLFDSSIEHYFSTEDIALAAGLPIYKMMALARNQQ</sequence>
<dbReference type="InterPro" id="IPR024264">
    <property type="entry name" value="DUF3786"/>
</dbReference>
<dbReference type="AlphaFoldDB" id="E1QI87"/>
<dbReference type="Pfam" id="PF12654">
    <property type="entry name" value="DUF3786"/>
    <property type="match status" value="1"/>
</dbReference>
<proteinExistence type="predicted"/>
<dbReference type="EMBL" id="CP002085">
    <property type="protein sequence ID" value="ADK85404.1"/>
    <property type="molecule type" value="Genomic_DNA"/>
</dbReference>
<dbReference type="KEGG" id="dbr:Deba_2039"/>
<evidence type="ECO:0000313" key="3">
    <source>
        <dbReference type="Proteomes" id="UP000009047"/>
    </source>
</evidence>
<reference evidence="2 3" key="1">
    <citation type="journal article" date="2010" name="Stand. Genomic Sci.">
        <title>Complete genome sequence of Desulfarculus baarsii type strain (2st14).</title>
        <authorList>
            <person name="Sun H."/>
            <person name="Spring S."/>
            <person name="Lapidus A."/>
            <person name="Davenport K."/>
            <person name="Del Rio T.G."/>
            <person name="Tice H."/>
            <person name="Nolan M."/>
            <person name="Copeland A."/>
            <person name="Cheng J.F."/>
            <person name="Lucas S."/>
            <person name="Tapia R."/>
            <person name="Goodwin L."/>
            <person name="Pitluck S."/>
            <person name="Ivanova N."/>
            <person name="Pagani I."/>
            <person name="Mavromatis K."/>
            <person name="Ovchinnikova G."/>
            <person name="Pati A."/>
            <person name="Chen A."/>
            <person name="Palaniappan K."/>
            <person name="Hauser L."/>
            <person name="Chang Y.J."/>
            <person name="Jeffries C.D."/>
            <person name="Detter J.C."/>
            <person name="Han C."/>
            <person name="Rohde M."/>
            <person name="Brambilla E."/>
            <person name="Goker M."/>
            <person name="Woyke T."/>
            <person name="Bristow J."/>
            <person name="Eisen J.A."/>
            <person name="Markowitz V."/>
            <person name="Hugenholtz P."/>
            <person name="Kyrpides N.C."/>
            <person name="Klenk H.P."/>
            <person name="Land M."/>
        </authorList>
    </citation>
    <scope>NUCLEOTIDE SEQUENCE [LARGE SCALE GENOMIC DNA]</scope>
    <source>
        <strain evidence="3">ATCC 33931 / DSM 2075 / LMG 7858 / VKM B-1802 / 2st14</strain>
    </source>
</reference>
<accession>E1QI87</accession>
<evidence type="ECO:0000259" key="1">
    <source>
        <dbReference type="Pfam" id="PF12654"/>
    </source>
</evidence>
<protein>
    <recommendedName>
        <fullName evidence="1">DUF3786 domain-containing protein</fullName>
    </recommendedName>
</protein>
<organism evidence="2 3">
    <name type="scientific">Desulfarculus baarsii (strain ATCC 33931 / DSM 2075 / LMG 7858 / VKM B-1802 / 2st14)</name>
    <dbReference type="NCBI Taxonomy" id="644282"/>
    <lineage>
        <taxon>Bacteria</taxon>
        <taxon>Pseudomonadati</taxon>
        <taxon>Thermodesulfobacteriota</taxon>
        <taxon>Desulfarculia</taxon>
        <taxon>Desulfarculales</taxon>
        <taxon>Desulfarculaceae</taxon>
        <taxon>Desulfarculus</taxon>
    </lineage>
</organism>
<dbReference type="HOGENOM" id="CLU_106581_0_1_7"/>
<keyword evidence="3" id="KW-1185">Reference proteome</keyword>
<dbReference type="RefSeq" id="WP_013258845.1">
    <property type="nucleotide sequence ID" value="NC_014365.1"/>
</dbReference>
<name>E1QI87_DESB2</name>
<dbReference type="Proteomes" id="UP000009047">
    <property type="component" value="Chromosome"/>
</dbReference>
<feature type="domain" description="DUF3786" evidence="1">
    <location>
        <begin position="22"/>
        <end position="193"/>
    </location>
</feature>
<dbReference type="STRING" id="644282.Deba_2039"/>
<gene>
    <name evidence="2" type="ordered locus">Deba_2039</name>
</gene>